<organism evidence="1 2">
    <name type="scientific">Henosepilachna vigintioctopunctata</name>
    <dbReference type="NCBI Taxonomy" id="420089"/>
    <lineage>
        <taxon>Eukaryota</taxon>
        <taxon>Metazoa</taxon>
        <taxon>Ecdysozoa</taxon>
        <taxon>Arthropoda</taxon>
        <taxon>Hexapoda</taxon>
        <taxon>Insecta</taxon>
        <taxon>Pterygota</taxon>
        <taxon>Neoptera</taxon>
        <taxon>Endopterygota</taxon>
        <taxon>Coleoptera</taxon>
        <taxon>Polyphaga</taxon>
        <taxon>Cucujiformia</taxon>
        <taxon>Coccinelloidea</taxon>
        <taxon>Coccinellidae</taxon>
        <taxon>Epilachninae</taxon>
        <taxon>Epilachnini</taxon>
        <taxon>Henosepilachna</taxon>
    </lineage>
</organism>
<gene>
    <name evidence="1" type="ORF">WA026_003944</name>
</gene>
<keyword evidence="2" id="KW-1185">Reference proteome</keyword>
<name>A0AAW1UI88_9CUCU</name>
<accession>A0AAW1UI88</accession>
<dbReference type="EMBL" id="JARQZJ010000061">
    <property type="protein sequence ID" value="KAK9879104.1"/>
    <property type="molecule type" value="Genomic_DNA"/>
</dbReference>
<proteinExistence type="predicted"/>
<comment type="caution">
    <text evidence="1">The sequence shown here is derived from an EMBL/GenBank/DDBJ whole genome shotgun (WGS) entry which is preliminary data.</text>
</comment>
<reference evidence="1 2" key="1">
    <citation type="submission" date="2023-03" db="EMBL/GenBank/DDBJ databases">
        <title>Genome insight into feeding habits of ladybird beetles.</title>
        <authorList>
            <person name="Li H.-S."/>
            <person name="Huang Y.-H."/>
            <person name="Pang H."/>
        </authorList>
    </citation>
    <scope>NUCLEOTIDE SEQUENCE [LARGE SCALE GENOMIC DNA]</scope>
    <source>
        <strain evidence="1">SYSU_2023b</strain>
        <tissue evidence="1">Whole body</tissue>
    </source>
</reference>
<dbReference type="AlphaFoldDB" id="A0AAW1UI88"/>
<evidence type="ECO:0000313" key="1">
    <source>
        <dbReference type="EMBL" id="KAK9879104.1"/>
    </source>
</evidence>
<evidence type="ECO:0000313" key="2">
    <source>
        <dbReference type="Proteomes" id="UP001431783"/>
    </source>
</evidence>
<protein>
    <submittedName>
        <fullName evidence="1">Uncharacterized protein</fullName>
    </submittedName>
</protein>
<sequence length="105" mass="12147">MLERKTYTHTTFIKITDIQPRTLLERRKEDLAEKRSRIQVNSLHRTEEEKTCTVASILSSLRTRSCTSDAHTGVRWKILDQVVENVVSDRNISMVRPSLALPRPS</sequence>
<dbReference type="Proteomes" id="UP001431783">
    <property type="component" value="Unassembled WGS sequence"/>
</dbReference>